<evidence type="ECO:0008006" key="4">
    <source>
        <dbReference type="Google" id="ProtNLM"/>
    </source>
</evidence>
<sequence length="373" mass="40898">MSLSADDQQILPAIGRSTYQNTMGIVVESATWGSYALLFGFAVYIQISNGLRTARNKVILGVTCLLFGSSTVLLALNVAWAEIGVQKILMDNPTGSLVDKVDSSNASILRLGTPMEALFLLNMIVGDTVVIWRAYVIWSRKKLVVVLPVICLLASLGFAITDVVCLDASVGAIKSSIPTGERICTWSEPIAWALSLLTNMISTALIAIQAWRLRRDLKNVFDDCIPNKQTWRAIALLIESGFIYCVFWMCELILFFDIPRTSQAFYAWQFFASIGDQISGIYPTAIIVIVSLQHTLDDTIATSKNLAETQSRMLFNSVSGPTQNLSNSRNIEFPNSAGTELGRMNASTFTSNTANTEVENWDHEKASGTKLAV</sequence>
<organism evidence="2 3">
    <name type="scientific">Dendrothele bispora (strain CBS 962.96)</name>
    <dbReference type="NCBI Taxonomy" id="1314807"/>
    <lineage>
        <taxon>Eukaryota</taxon>
        <taxon>Fungi</taxon>
        <taxon>Dikarya</taxon>
        <taxon>Basidiomycota</taxon>
        <taxon>Agaricomycotina</taxon>
        <taxon>Agaricomycetes</taxon>
        <taxon>Agaricomycetidae</taxon>
        <taxon>Agaricales</taxon>
        <taxon>Agaricales incertae sedis</taxon>
        <taxon>Dendrothele</taxon>
    </lineage>
</organism>
<dbReference type="AlphaFoldDB" id="A0A4S8MSR5"/>
<feature type="transmembrane region" description="Helical" evidence="1">
    <location>
        <begin position="143"/>
        <end position="170"/>
    </location>
</feature>
<name>A0A4S8MSR5_DENBC</name>
<feature type="transmembrane region" description="Helical" evidence="1">
    <location>
        <begin position="58"/>
        <end position="80"/>
    </location>
</feature>
<proteinExistence type="predicted"/>
<dbReference type="Proteomes" id="UP000297245">
    <property type="component" value="Unassembled WGS sequence"/>
</dbReference>
<dbReference type="OrthoDB" id="2744793at2759"/>
<gene>
    <name evidence="2" type="ORF">K435DRAFT_960934</name>
</gene>
<feature type="transmembrane region" description="Helical" evidence="1">
    <location>
        <begin position="32"/>
        <end position="51"/>
    </location>
</feature>
<keyword evidence="1" id="KW-1133">Transmembrane helix</keyword>
<feature type="transmembrane region" description="Helical" evidence="1">
    <location>
        <begin position="234"/>
        <end position="256"/>
    </location>
</feature>
<evidence type="ECO:0000313" key="2">
    <source>
        <dbReference type="EMBL" id="THV05911.1"/>
    </source>
</evidence>
<accession>A0A4S8MSR5</accession>
<feature type="transmembrane region" description="Helical" evidence="1">
    <location>
        <begin position="190"/>
        <end position="213"/>
    </location>
</feature>
<dbReference type="EMBL" id="ML179046">
    <property type="protein sequence ID" value="THV05911.1"/>
    <property type="molecule type" value="Genomic_DNA"/>
</dbReference>
<evidence type="ECO:0000256" key="1">
    <source>
        <dbReference type="SAM" id="Phobius"/>
    </source>
</evidence>
<feature type="transmembrane region" description="Helical" evidence="1">
    <location>
        <begin position="117"/>
        <end position="136"/>
    </location>
</feature>
<reference evidence="2 3" key="1">
    <citation type="journal article" date="2019" name="Nat. Ecol. Evol.">
        <title>Megaphylogeny resolves global patterns of mushroom evolution.</title>
        <authorList>
            <person name="Varga T."/>
            <person name="Krizsan K."/>
            <person name="Foldi C."/>
            <person name="Dima B."/>
            <person name="Sanchez-Garcia M."/>
            <person name="Sanchez-Ramirez S."/>
            <person name="Szollosi G.J."/>
            <person name="Szarkandi J.G."/>
            <person name="Papp V."/>
            <person name="Albert L."/>
            <person name="Andreopoulos W."/>
            <person name="Angelini C."/>
            <person name="Antonin V."/>
            <person name="Barry K.W."/>
            <person name="Bougher N.L."/>
            <person name="Buchanan P."/>
            <person name="Buyck B."/>
            <person name="Bense V."/>
            <person name="Catcheside P."/>
            <person name="Chovatia M."/>
            <person name="Cooper J."/>
            <person name="Damon W."/>
            <person name="Desjardin D."/>
            <person name="Finy P."/>
            <person name="Geml J."/>
            <person name="Haridas S."/>
            <person name="Hughes K."/>
            <person name="Justo A."/>
            <person name="Karasinski D."/>
            <person name="Kautmanova I."/>
            <person name="Kiss B."/>
            <person name="Kocsube S."/>
            <person name="Kotiranta H."/>
            <person name="LaButti K.M."/>
            <person name="Lechner B.E."/>
            <person name="Liimatainen K."/>
            <person name="Lipzen A."/>
            <person name="Lukacs Z."/>
            <person name="Mihaltcheva S."/>
            <person name="Morgado L.N."/>
            <person name="Niskanen T."/>
            <person name="Noordeloos M.E."/>
            <person name="Ohm R.A."/>
            <person name="Ortiz-Santana B."/>
            <person name="Ovrebo C."/>
            <person name="Racz N."/>
            <person name="Riley R."/>
            <person name="Savchenko A."/>
            <person name="Shiryaev A."/>
            <person name="Soop K."/>
            <person name="Spirin V."/>
            <person name="Szebenyi C."/>
            <person name="Tomsovsky M."/>
            <person name="Tulloss R.E."/>
            <person name="Uehling J."/>
            <person name="Grigoriev I.V."/>
            <person name="Vagvolgyi C."/>
            <person name="Papp T."/>
            <person name="Martin F.M."/>
            <person name="Miettinen O."/>
            <person name="Hibbett D.S."/>
            <person name="Nagy L.G."/>
        </authorList>
    </citation>
    <scope>NUCLEOTIDE SEQUENCE [LARGE SCALE GENOMIC DNA]</scope>
    <source>
        <strain evidence="2 3">CBS 962.96</strain>
    </source>
</reference>
<keyword evidence="1" id="KW-0812">Transmembrane</keyword>
<evidence type="ECO:0000313" key="3">
    <source>
        <dbReference type="Proteomes" id="UP000297245"/>
    </source>
</evidence>
<protein>
    <recommendedName>
        <fullName evidence="4">Family A G protein-coupled receptor-like protein</fullName>
    </recommendedName>
</protein>
<keyword evidence="1" id="KW-0472">Membrane</keyword>
<keyword evidence="3" id="KW-1185">Reference proteome</keyword>